<reference evidence="2" key="1">
    <citation type="submission" date="2022-08" db="EMBL/GenBank/DDBJ databases">
        <title>Novel sulphate-reducing endosymbionts in the free-living metamonad Anaeramoeba.</title>
        <authorList>
            <person name="Jerlstrom-Hultqvist J."/>
            <person name="Cepicka I."/>
            <person name="Gallot-Lavallee L."/>
            <person name="Salas-Leiva D."/>
            <person name="Curtis B.A."/>
            <person name="Zahonova K."/>
            <person name="Pipaliya S."/>
            <person name="Dacks J."/>
            <person name="Roger A.J."/>
        </authorList>
    </citation>
    <scope>NUCLEOTIDE SEQUENCE</scope>
    <source>
        <strain evidence="2">Busselton2</strain>
    </source>
</reference>
<evidence type="ECO:0000256" key="1">
    <source>
        <dbReference type="SAM" id="MobiDB-lite"/>
    </source>
</evidence>
<dbReference type="Proteomes" id="UP001146793">
    <property type="component" value="Unassembled WGS sequence"/>
</dbReference>
<accession>A0AAV7ZM76</accession>
<protein>
    <submittedName>
        <fullName evidence="2">Uncharacterized protein</fullName>
    </submittedName>
</protein>
<sequence>MEIARNNLNTSPYSLQHCDNLLKLFIDKKIRKNIELPVNSNFSNKSMLIYETLFKYIASKFNFKNIHLSFDGTSINGKRYFALVIHFIRKETKISEEKEKEKEIEIEKEKEKEIEKEKEKENEIEKEKIYAIENKKRKKET</sequence>
<evidence type="ECO:0000313" key="3">
    <source>
        <dbReference type="Proteomes" id="UP001146793"/>
    </source>
</evidence>
<dbReference type="AlphaFoldDB" id="A0AAV7ZM76"/>
<proteinExistence type="predicted"/>
<feature type="region of interest" description="Disordered" evidence="1">
    <location>
        <begin position="96"/>
        <end position="123"/>
    </location>
</feature>
<gene>
    <name evidence="2" type="ORF">M0812_01547</name>
</gene>
<organism evidence="2 3">
    <name type="scientific">Anaeramoeba flamelloides</name>
    <dbReference type="NCBI Taxonomy" id="1746091"/>
    <lineage>
        <taxon>Eukaryota</taxon>
        <taxon>Metamonada</taxon>
        <taxon>Anaeramoebidae</taxon>
        <taxon>Anaeramoeba</taxon>
    </lineage>
</organism>
<evidence type="ECO:0000313" key="2">
    <source>
        <dbReference type="EMBL" id="KAJ3443084.1"/>
    </source>
</evidence>
<name>A0AAV7ZM76_9EUKA</name>
<comment type="caution">
    <text evidence="2">The sequence shown here is derived from an EMBL/GenBank/DDBJ whole genome shotgun (WGS) entry which is preliminary data.</text>
</comment>
<dbReference type="EMBL" id="JANTQA010000024">
    <property type="protein sequence ID" value="KAJ3443084.1"/>
    <property type="molecule type" value="Genomic_DNA"/>
</dbReference>